<reference evidence="8" key="1">
    <citation type="journal article" date="2019" name="Int. J. Syst. Evol. Microbiol.">
        <title>The Global Catalogue of Microorganisms (GCM) 10K type strain sequencing project: providing services to taxonomists for standard genome sequencing and annotation.</title>
        <authorList>
            <consortium name="The Broad Institute Genomics Platform"/>
            <consortium name="The Broad Institute Genome Sequencing Center for Infectious Disease"/>
            <person name="Wu L."/>
            <person name="Ma J."/>
        </authorList>
    </citation>
    <scope>NUCLEOTIDE SEQUENCE [LARGE SCALE GENOMIC DNA]</scope>
    <source>
        <strain evidence="8">KCTC 42730</strain>
    </source>
</reference>
<keyword evidence="4 6" id="KW-1133">Transmembrane helix</keyword>
<accession>A0ABV7CHQ4</accession>
<evidence type="ECO:0000256" key="6">
    <source>
        <dbReference type="SAM" id="Phobius"/>
    </source>
</evidence>
<keyword evidence="5 6" id="KW-0472">Membrane</keyword>
<organism evidence="7 8">
    <name type="scientific">Pseudoalteromonas fenneropenaei</name>
    <dbReference type="NCBI Taxonomy" id="1737459"/>
    <lineage>
        <taxon>Bacteria</taxon>
        <taxon>Pseudomonadati</taxon>
        <taxon>Pseudomonadota</taxon>
        <taxon>Gammaproteobacteria</taxon>
        <taxon>Alteromonadales</taxon>
        <taxon>Pseudoalteromonadaceae</taxon>
        <taxon>Pseudoalteromonas</taxon>
    </lineage>
</organism>
<evidence type="ECO:0000313" key="8">
    <source>
        <dbReference type="Proteomes" id="UP001595453"/>
    </source>
</evidence>
<dbReference type="Pfam" id="PF02690">
    <property type="entry name" value="Na_Pi_cotrans"/>
    <property type="match status" value="2"/>
</dbReference>
<sequence>MTQELLIAFGALGLILLGMDWMSNGLKTATGPKFLAALEHWTTTPRRGVLFGTTATIAVQSSSAITVATIGFVNAGVLPLERAAFVIYGSNVGTSLTGWFIALVGIELKIDAFALPLLGFGALLKLFSSSAQRRGLGEALIGFAALFLGLSYLKTGFDASGISLDFAILQQGGLGALLIAVLIGTVLTTLMQASVAVIALVLTAVSTAGLDLTIAAGFVIGANLGTTSTAIMSTLAATANAKRLAWLHVLFNVVTALVAVLLVAPILNLIAWLEQSLSISSTPAVSLALFHSLFNVLGVCLLWPMTKPLVRWLNRRFTEKPSQLKYVDANSLLMPDTALRALTMEQLEQISQLLQHVLPLSRGIKPDEKALQPVLQTQKQLADFLRQLGQSTLSARQSRLMVLLSNSQLRIETVLQLIPKIDLALGDHNEHFKLEVALWQTLAEPDYQSVEFKRVYRNYLKGVELQKQAIYRHAVFGQLNHSKASQLLLAIHELKRMNIQMLKAFAGLRKALQQSSPSE</sequence>
<dbReference type="RefSeq" id="WP_377122104.1">
    <property type="nucleotide sequence ID" value="NZ_JBHRSD010000011.1"/>
</dbReference>
<evidence type="ECO:0000256" key="4">
    <source>
        <dbReference type="ARBA" id="ARBA00022989"/>
    </source>
</evidence>
<evidence type="ECO:0000256" key="3">
    <source>
        <dbReference type="ARBA" id="ARBA00022692"/>
    </source>
</evidence>
<evidence type="ECO:0000256" key="2">
    <source>
        <dbReference type="ARBA" id="ARBA00022475"/>
    </source>
</evidence>
<feature type="transmembrane region" description="Helical" evidence="6">
    <location>
        <begin position="285"/>
        <end position="306"/>
    </location>
</feature>
<evidence type="ECO:0000256" key="1">
    <source>
        <dbReference type="ARBA" id="ARBA00004651"/>
    </source>
</evidence>
<feature type="transmembrane region" description="Helical" evidence="6">
    <location>
        <begin position="85"/>
        <end position="106"/>
    </location>
</feature>
<comment type="subcellular location">
    <subcellularLocation>
        <location evidence="1">Cell membrane</location>
        <topology evidence="1">Multi-pass membrane protein</topology>
    </subcellularLocation>
</comment>
<dbReference type="Proteomes" id="UP001595453">
    <property type="component" value="Unassembled WGS sequence"/>
</dbReference>
<feature type="transmembrane region" description="Helical" evidence="6">
    <location>
        <begin position="135"/>
        <end position="153"/>
    </location>
</feature>
<feature type="transmembrane region" description="Helical" evidence="6">
    <location>
        <begin position="159"/>
        <end position="183"/>
    </location>
</feature>
<dbReference type="EMBL" id="JBHRSD010000011">
    <property type="protein sequence ID" value="MFC3032119.1"/>
    <property type="molecule type" value="Genomic_DNA"/>
</dbReference>
<comment type="caution">
    <text evidence="7">The sequence shown here is derived from an EMBL/GenBank/DDBJ whole genome shotgun (WGS) entry which is preliminary data.</text>
</comment>
<feature type="transmembrane region" description="Helical" evidence="6">
    <location>
        <begin position="112"/>
        <end position="128"/>
    </location>
</feature>
<evidence type="ECO:0000313" key="7">
    <source>
        <dbReference type="EMBL" id="MFC3032119.1"/>
    </source>
</evidence>
<keyword evidence="8" id="KW-1185">Reference proteome</keyword>
<gene>
    <name evidence="7" type="ORF">ACFOEE_06280</name>
</gene>
<name>A0ABV7CHQ4_9GAMM</name>
<feature type="transmembrane region" description="Helical" evidence="6">
    <location>
        <begin position="249"/>
        <end position="273"/>
    </location>
</feature>
<dbReference type="PANTHER" id="PTHR10010:SF46">
    <property type="entry name" value="SODIUM-DEPENDENT PHOSPHATE TRANSPORT PROTEIN 2B"/>
    <property type="match status" value="1"/>
</dbReference>
<protein>
    <submittedName>
        <fullName evidence="7">Na/Pi cotransporter family protein</fullName>
    </submittedName>
</protein>
<keyword evidence="2" id="KW-1003">Cell membrane</keyword>
<keyword evidence="3 6" id="KW-0812">Transmembrane</keyword>
<dbReference type="PANTHER" id="PTHR10010">
    <property type="entry name" value="SOLUTE CARRIER FAMILY 34 SODIUM PHOSPHATE , MEMBER 2-RELATED"/>
    <property type="match status" value="1"/>
</dbReference>
<feature type="transmembrane region" description="Helical" evidence="6">
    <location>
        <begin position="190"/>
        <end position="208"/>
    </location>
</feature>
<proteinExistence type="predicted"/>
<evidence type="ECO:0000256" key="5">
    <source>
        <dbReference type="ARBA" id="ARBA00023136"/>
    </source>
</evidence>
<dbReference type="NCBIfam" id="NF037997">
    <property type="entry name" value="Na_Pi_symport"/>
    <property type="match status" value="1"/>
</dbReference>
<feature type="transmembrane region" description="Helical" evidence="6">
    <location>
        <begin position="49"/>
        <end position="73"/>
    </location>
</feature>
<dbReference type="InterPro" id="IPR003841">
    <property type="entry name" value="Na/Pi_transpt"/>
</dbReference>